<dbReference type="InterPro" id="IPR001322">
    <property type="entry name" value="Lamin_tail_dom"/>
</dbReference>
<feature type="domain" description="PKD" evidence="4">
    <location>
        <begin position="254"/>
        <end position="295"/>
    </location>
</feature>
<feature type="region of interest" description="Disordered" evidence="1">
    <location>
        <begin position="188"/>
        <end position="210"/>
    </location>
</feature>
<feature type="signal peptide" evidence="3">
    <location>
        <begin position="1"/>
        <end position="24"/>
    </location>
</feature>
<dbReference type="PROSITE" id="PS51841">
    <property type="entry name" value="LTD"/>
    <property type="match status" value="1"/>
</dbReference>
<evidence type="ECO:0000313" key="6">
    <source>
        <dbReference type="EMBL" id="OGG68658.1"/>
    </source>
</evidence>
<dbReference type="InterPro" id="IPR035986">
    <property type="entry name" value="PKD_dom_sf"/>
</dbReference>
<organism evidence="6 7">
    <name type="scientific">Candidatus Kaiserbacteria bacterium RIFCSPHIGHO2_02_FULL_55_25</name>
    <dbReference type="NCBI Taxonomy" id="1798498"/>
    <lineage>
        <taxon>Bacteria</taxon>
        <taxon>Candidatus Kaiseribacteriota</taxon>
    </lineage>
</organism>
<dbReference type="InterPro" id="IPR013783">
    <property type="entry name" value="Ig-like_fold"/>
</dbReference>
<dbReference type="InterPro" id="IPR000601">
    <property type="entry name" value="PKD_dom"/>
</dbReference>
<reference evidence="6 7" key="1">
    <citation type="journal article" date="2016" name="Nat. Commun.">
        <title>Thousands of microbial genomes shed light on interconnected biogeochemical processes in an aquifer system.</title>
        <authorList>
            <person name="Anantharaman K."/>
            <person name="Brown C.T."/>
            <person name="Hug L.A."/>
            <person name="Sharon I."/>
            <person name="Castelle C.J."/>
            <person name="Probst A.J."/>
            <person name="Thomas B.C."/>
            <person name="Singh A."/>
            <person name="Wilkins M.J."/>
            <person name="Karaoz U."/>
            <person name="Brodie E.L."/>
            <person name="Williams K.H."/>
            <person name="Hubbard S.S."/>
            <person name="Banfield J.F."/>
        </authorList>
    </citation>
    <scope>NUCLEOTIDE SEQUENCE [LARGE SCALE GENOMIC DNA]</scope>
</reference>
<evidence type="ECO:0000259" key="4">
    <source>
        <dbReference type="PROSITE" id="PS50093"/>
    </source>
</evidence>
<dbReference type="SUPFAM" id="SSF74853">
    <property type="entry name" value="Lamin A/C globular tail domain"/>
    <property type="match status" value="2"/>
</dbReference>
<dbReference type="Proteomes" id="UP000176914">
    <property type="component" value="Unassembled WGS sequence"/>
</dbReference>
<keyword evidence="2" id="KW-1133">Transmembrane helix</keyword>
<evidence type="ECO:0000256" key="1">
    <source>
        <dbReference type="SAM" id="MobiDB-lite"/>
    </source>
</evidence>
<dbReference type="AlphaFoldDB" id="A0A1F6E4S1"/>
<feature type="transmembrane region" description="Helical" evidence="2">
    <location>
        <begin position="454"/>
        <end position="474"/>
    </location>
</feature>
<evidence type="ECO:0000256" key="3">
    <source>
        <dbReference type="SAM" id="SignalP"/>
    </source>
</evidence>
<feature type="region of interest" description="Disordered" evidence="1">
    <location>
        <begin position="390"/>
        <end position="439"/>
    </location>
</feature>
<dbReference type="Pfam" id="PF18911">
    <property type="entry name" value="PKD_4"/>
    <property type="match status" value="1"/>
</dbReference>
<dbReference type="SUPFAM" id="SSF49299">
    <property type="entry name" value="PKD domain"/>
    <property type="match status" value="1"/>
</dbReference>
<gene>
    <name evidence="6" type="ORF">A3C20_00525</name>
</gene>
<dbReference type="Pfam" id="PF00932">
    <property type="entry name" value="LTD"/>
    <property type="match status" value="1"/>
</dbReference>
<evidence type="ECO:0000259" key="5">
    <source>
        <dbReference type="PROSITE" id="PS51841"/>
    </source>
</evidence>
<keyword evidence="3" id="KW-0732">Signal</keyword>
<feature type="compositionally biased region" description="Low complexity" evidence="1">
    <location>
        <begin position="390"/>
        <end position="416"/>
    </location>
</feature>
<feature type="domain" description="LTD" evidence="5">
    <location>
        <begin position="17"/>
        <end position="148"/>
    </location>
</feature>
<feature type="chain" id="PRO_5009524065" description="PKD domain-containing protein" evidence="3">
    <location>
        <begin position="25"/>
        <end position="488"/>
    </location>
</feature>
<keyword evidence="2" id="KW-0812">Transmembrane</keyword>
<evidence type="ECO:0000256" key="2">
    <source>
        <dbReference type="SAM" id="Phobius"/>
    </source>
</evidence>
<proteinExistence type="predicted"/>
<sequence>MKIGVGRACLLFVLFLTVPHVASAQVVINEVMYNPKGNDTGREWIELYNTGSSDVTMVVGSGKGSWRIGDSSNHTLIDPAGGIGRGSLIIPAGGYTILANDPTELISGEYAGGSYSVIKSSISLNNTGLTVSLVDGNGVVADSFSYTKDMGGNDDGTSLQKSGSSWLAALPTPGVSNAADSYVPPVTDASTTQATNDTIPAQSNAAPAPVSSYVPPPVPQLFADAGGDRTVIVGADTQFNGRAYNRQKENVEHVRFLWNFGDGSTADGPTVVHHYEYPGRYAAMLTIAENLDAVSDRIIVTAEPAKLAFDVPSDGSVAIKNYAGRDLDLSGWIVRSSGQMFTLPEHSVILNGETMRIPQKTLKFWSGAQTELDYPNGVIVLHANESSGASVSTPVPVPSPAASVAPAPRTRVAPAADPIPEADVSTETAADTTSTGSSEAQTAAAAAAVSSNSMYWWLGALALSALAGGAVLAVRRIRAGEWDIVEET</sequence>
<dbReference type="EMBL" id="MFLL01000030">
    <property type="protein sequence ID" value="OGG68658.1"/>
    <property type="molecule type" value="Genomic_DNA"/>
</dbReference>
<protein>
    <recommendedName>
        <fullName evidence="8">PKD domain-containing protein</fullName>
    </recommendedName>
</protein>
<dbReference type="InterPro" id="IPR036415">
    <property type="entry name" value="Lamin_tail_dom_sf"/>
</dbReference>
<comment type="caution">
    <text evidence="6">The sequence shown here is derived from an EMBL/GenBank/DDBJ whole genome shotgun (WGS) entry which is preliminary data.</text>
</comment>
<dbReference type="CDD" id="cd00146">
    <property type="entry name" value="PKD"/>
    <property type="match status" value="1"/>
</dbReference>
<evidence type="ECO:0000313" key="7">
    <source>
        <dbReference type="Proteomes" id="UP000176914"/>
    </source>
</evidence>
<feature type="compositionally biased region" description="Polar residues" evidence="1">
    <location>
        <begin position="188"/>
        <end position="202"/>
    </location>
</feature>
<name>A0A1F6E4S1_9BACT</name>
<accession>A0A1F6E4S1</accession>
<keyword evidence="2" id="KW-0472">Membrane</keyword>
<dbReference type="PROSITE" id="PS50093">
    <property type="entry name" value="PKD"/>
    <property type="match status" value="1"/>
</dbReference>
<evidence type="ECO:0008006" key="8">
    <source>
        <dbReference type="Google" id="ProtNLM"/>
    </source>
</evidence>
<dbReference type="Gene3D" id="2.60.40.10">
    <property type="entry name" value="Immunoglobulins"/>
    <property type="match status" value="1"/>
</dbReference>